<dbReference type="CDD" id="cd01948">
    <property type="entry name" value="EAL"/>
    <property type="match status" value="1"/>
</dbReference>
<dbReference type="CDD" id="cd01949">
    <property type="entry name" value="GGDEF"/>
    <property type="match status" value="1"/>
</dbReference>
<feature type="transmembrane region" description="Helical" evidence="1">
    <location>
        <begin position="40"/>
        <end position="64"/>
    </location>
</feature>
<dbReference type="PROSITE" id="PS50924">
    <property type="entry name" value="MHYT"/>
    <property type="match status" value="1"/>
</dbReference>
<feature type="domain" description="GGDEF" evidence="3">
    <location>
        <begin position="269"/>
        <end position="401"/>
    </location>
</feature>
<dbReference type="Proteomes" id="UP000267017">
    <property type="component" value="Unassembled WGS sequence"/>
</dbReference>
<keyword evidence="6" id="KW-1185">Reference proteome</keyword>
<dbReference type="Pfam" id="PF03707">
    <property type="entry name" value="MHYT"/>
    <property type="match status" value="2"/>
</dbReference>
<evidence type="ECO:0000256" key="1">
    <source>
        <dbReference type="PROSITE-ProRule" id="PRU00244"/>
    </source>
</evidence>
<evidence type="ECO:0000259" key="3">
    <source>
        <dbReference type="PROSITE" id="PS50887"/>
    </source>
</evidence>
<dbReference type="PANTHER" id="PTHR44757">
    <property type="entry name" value="DIGUANYLATE CYCLASE DGCP"/>
    <property type="match status" value="1"/>
</dbReference>
<dbReference type="SMART" id="SM00052">
    <property type="entry name" value="EAL"/>
    <property type="match status" value="1"/>
</dbReference>
<dbReference type="PANTHER" id="PTHR44757:SF2">
    <property type="entry name" value="BIOFILM ARCHITECTURE MAINTENANCE PROTEIN MBAA"/>
    <property type="match status" value="1"/>
</dbReference>
<feature type="transmembrane region" description="Helical" evidence="1">
    <location>
        <begin position="104"/>
        <end position="124"/>
    </location>
</feature>
<dbReference type="AlphaFoldDB" id="A0A3P3UEI5"/>
<dbReference type="Gene3D" id="3.20.20.450">
    <property type="entry name" value="EAL domain"/>
    <property type="match status" value="1"/>
</dbReference>
<organism evidence="5 6">
    <name type="scientific">Paenibacillus oralis</name>
    <dbReference type="NCBI Taxonomy" id="2490856"/>
    <lineage>
        <taxon>Bacteria</taxon>
        <taxon>Bacillati</taxon>
        <taxon>Bacillota</taxon>
        <taxon>Bacilli</taxon>
        <taxon>Bacillales</taxon>
        <taxon>Paenibacillaceae</taxon>
        <taxon>Paenibacillus</taxon>
    </lineage>
</organism>
<comment type="caution">
    <text evidence="5">The sequence shown here is derived from an EMBL/GenBank/DDBJ whole genome shotgun (WGS) entry which is preliminary data.</text>
</comment>
<keyword evidence="1" id="KW-0812">Transmembrane</keyword>
<dbReference type="OrthoDB" id="9759607at2"/>
<dbReference type="PROSITE" id="PS50883">
    <property type="entry name" value="EAL"/>
    <property type="match status" value="1"/>
</dbReference>
<sequence>MEGSYNYYIVALSAAIAILASYSALSIAAKISFADGKMRLFWLLGGSLVMGSGVWSMHFVGMLAFHLHVPMKYDPWLTLLSMGASVTSSFIAFYITMPNDVKRYPIAIGGLIMGAGIVAMHYIGMEAMIMPVKLSYDKTLWALSVVIAIAASYAALLLFLRFRSQKAFSWPKWLSAIVMGFAICGMHYTGMRAAQFHVAGDINITHDSSMDIYLLFAVTVTIFIILLVSWGAMFFDRHVLEKMAYMDAITGLPNRNEMNRFFDKYTGKETLAVLFIDLDQFKAINDTLGHNVGDLLVQEVGHRLQQFVRPDRQAFRIGGDEFLFIVRGCEREQAEQLAGEILKSIKKVVRVEGNELYVTGSIGISVGSIRESDRSVLLKTADTAMYKAKGLGKNQYSVYTDEMGVKEVRKMELEKDLQLALEQRQFYIEYQPKWNVKMHRMAGFEALLRWQHPRLGTVTPTEFIPLAEETGLIVPITRWTMEEACRQCKVWQSQGIGQPVSVNLSGRLFHTDSLIDMVQSALAEAALAPDMLELEITESMVLYDINEIVRQLEAVRQLGVRVSMDDFGTGYSSIGLLDRIPIDALKLDRLFIGDLESPSKRAIIKAIVLMAEKLRLDVVAEGVEDKEHIDFLTQLGCHVMQGFFYGKPMKNEEIADWIRSAGAGGALQAAKESGTGAAIE</sequence>
<feature type="transmembrane region" description="Helical" evidence="1">
    <location>
        <begin position="139"/>
        <end position="160"/>
    </location>
</feature>
<evidence type="ECO:0000259" key="2">
    <source>
        <dbReference type="PROSITE" id="PS50883"/>
    </source>
</evidence>
<dbReference type="InterPro" id="IPR035919">
    <property type="entry name" value="EAL_sf"/>
</dbReference>
<dbReference type="Pfam" id="PF00563">
    <property type="entry name" value="EAL"/>
    <property type="match status" value="1"/>
</dbReference>
<dbReference type="InterPro" id="IPR052155">
    <property type="entry name" value="Biofilm_reg_signaling"/>
</dbReference>
<dbReference type="SUPFAM" id="SSF141868">
    <property type="entry name" value="EAL domain-like"/>
    <property type="match status" value="1"/>
</dbReference>
<dbReference type="EMBL" id="RRCN01000001">
    <property type="protein sequence ID" value="RRJ67859.1"/>
    <property type="molecule type" value="Genomic_DNA"/>
</dbReference>
<dbReference type="SUPFAM" id="SSF55073">
    <property type="entry name" value="Nucleotide cyclase"/>
    <property type="match status" value="1"/>
</dbReference>
<gene>
    <name evidence="5" type="ORF">EHV15_30585</name>
</gene>
<dbReference type="NCBIfam" id="TIGR00254">
    <property type="entry name" value="GGDEF"/>
    <property type="match status" value="1"/>
</dbReference>
<dbReference type="Pfam" id="PF00990">
    <property type="entry name" value="GGDEF"/>
    <property type="match status" value="1"/>
</dbReference>
<feature type="transmembrane region" description="Helical" evidence="1">
    <location>
        <begin position="6"/>
        <end position="28"/>
    </location>
</feature>
<name>A0A3P3UEI5_9BACL</name>
<dbReference type="InterPro" id="IPR000160">
    <property type="entry name" value="GGDEF_dom"/>
</dbReference>
<evidence type="ECO:0000313" key="6">
    <source>
        <dbReference type="Proteomes" id="UP000267017"/>
    </source>
</evidence>
<feature type="transmembrane region" description="Helical" evidence="1">
    <location>
        <begin position="210"/>
        <end position="235"/>
    </location>
</feature>
<feature type="transmembrane region" description="Helical" evidence="1">
    <location>
        <begin position="76"/>
        <end position="97"/>
    </location>
</feature>
<accession>A0A3P3UEI5</accession>
<reference evidence="5 6" key="1">
    <citation type="submission" date="2018-11" db="EMBL/GenBank/DDBJ databases">
        <title>Genome sequencing of Paenibacillus sp. KCOM 3021 (= ChDC PVNT-B20).</title>
        <authorList>
            <person name="Kook J.-K."/>
            <person name="Park S.-N."/>
            <person name="Lim Y.K."/>
        </authorList>
    </citation>
    <scope>NUCLEOTIDE SEQUENCE [LARGE SCALE GENOMIC DNA]</scope>
    <source>
        <strain evidence="5 6">KCOM 3021</strain>
    </source>
</reference>
<dbReference type="InterPro" id="IPR001633">
    <property type="entry name" value="EAL_dom"/>
</dbReference>
<dbReference type="InterPro" id="IPR029787">
    <property type="entry name" value="Nucleotide_cyclase"/>
</dbReference>
<feature type="domain" description="EAL" evidence="2">
    <location>
        <begin position="410"/>
        <end position="662"/>
    </location>
</feature>
<dbReference type="GO" id="GO:0016020">
    <property type="term" value="C:membrane"/>
    <property type="evidence" value="ECO:0007669"/>
    <property type="project" value="UniProtKB-UniRule"/>
</dbReference>
<dbReference type="InterPro" id="IPR005330">
    <property type="entry name" value="MHYT_dom"/>
</dbReference>
<keyword evidence="1" id="KW-0472">Membrane</keyword>
<dbReference type="SMART" id="SM00267">
    <property type="entry name" value="GGDEF"/>
    <property type="match status" value="1"/>
</dbReference>
<evidence type="ECO:0000259" key="4">
    <source>
        <dbReference type="PROSITE" id="PS50924"/>
    </source>
</evidence>
<dbReference type="PROSITE" id="PS50887">
    <property type="entry name" value="GGDEF"/>
    <property type="match status" value="1"/>
</dbReference>
<dbReference type="Gene3D" id="3.30.70.270">
    <property type="match status" value="1"/>
</dbReference>
<evidence type="ECO:0000313" key="5">
    <source>
        <dbReference type="EMBL" id="RRJ67859.1"/>
    </source>
</evidence>
<dbReference type="RefSeq" id="WP_128635621.1">
    <property type="nucleotide sequence ID" value="NZ_RRCN01000001.1"/>
</dbReference>
<proteinExistence type="predicted"/>
<keyword evidence="1" id="KW-1133">Transmembrane helix</keyword>
<protein>
    <submittedName>
        <fullName evidence="5">Bifunctional diguanylate cyclase/phosphodiesterase</fullName>
    </submittedName>
</protein>
<dbReference type="InterPro" id="IPR043128">
    <property type="entry name" value="Rev_trsase/Diguanyl_cyclase"/>
</dbReference>
<feature type="domain" description="MHYT" evidence="4">
    <location>
        <begin position="5"/>
        <end position="197"/>
    </location>
</feature>